<dbReference type="PANTHER" id="PTHR48085">
    <property type="entry name" value="CADMIUM/ZINC-TRANSPORTING ATPASE HMA2-RELATED"/>
    <property type="match status" value="1"/>
</dbReference>
<evidence type="ECO:0000256" key="17">
    <source>
        <dbReference type="SAM" id="MobiDB-lite"/>
    </source>
</evidence>
<dbReference type="SFLD" id="SFLDS00003">
    <property type="entry name" value="Haloacid_Dehalogenase"/>
    <property type="match status" value="1"/>
</dbReference>
<dbReference type="InterPro" id="IPR023214">
    <property type="entry name" value="HAD_sf"/>
</dbReference>
<sequence>MVQAFWSRFVHAQRFRARDEGRDAAASRSTESAVTLDEAEDDHARGCAHSHAGEDHAHGHAGAGADDHGSDHPHSQGHDHEHAHDHGNGHDGHDHDHGHDHDGHDHDACGHDHAAGHDDAHAHAHAGAEAASCCAGAAALQSARSGAPASAPEGAKRARYRIDNMDCPTEERLIRKRLEPMPGVVRLDFDLLARELTVYHRLPDAQPLEASLRALDMAPRLLDEGAQASASADAPARSPGVAMREKLLLAASGIAAAAAEVLAWSTGHETGVPVLVCAVVSLLCAGLPTLRKGWIALKNFTINIYFLMSLAVAGAVVIGKWPEAAMVVFLFALAEQIEALSLERARHAIRSLTALAPETAEVWMAGAAAQSTQQSSSQTAQQPGEWRTRAVAEVAVGERIRVRTGERVPVDARVATGRAALDQAPITGESLPVDKAEGDALFAGSIVVDGVVEAIVTAAARDSTLARIAAAVQDAQAQRAPTQRFVDQFARYYTPAVVALAALIAIAGPLAFGGAWGAWLYKSLVLLVIACPCALVVSTPVTVVSGLAAAARNGMLVKGGVWLERGRLLKAVALDKTGTLTRGAPVLTDTLALAALPEEEALRLAASLDDASTHPVARALVAGWRERGTQTPLEPVDNFAVLNGLGVTGRIGGEAWHLGNHRLVESLGLCSPDLEARLAQLEAAGKTAIVLCSPREPVALFAVADALRPESLGAVRALKQLGVTPVMLTGDNPATARAIAAQLGIDDARGNLLPQDKQDAVADLSARYGMTAMVGDGVNDAPALARADIGFAMGAAGTATALETADVAIMDDDPRKIAAFIGLSRKVSAVLVQNIALALGIKAVFLVLALAGEATLWMAVFADVGASLLVVANGLRVRRHFVAKA</sequence>
<evidence type="ECO:0000256" key="15">
    <source>
        <dbReference type="ARBA" id="ARBA00049289"/>
    </source>
</evidence>
<dbReference type="GO" id="GO:0012505">
    <property type="term" value="C:endomembrane system"/>
    <property type="evidence" value="ECO:0007669"/>
    <property type="project" value="UniProtKB-SubCell"/>
</dbReference>
<dbReference type="SFLD" id="SFLDF00027">
    <property type="entry name" value="p-type_atpase"/>
    <property type="match status" value="1"/>
</dbReference>
<dbReference type="InterPro" id="IPR023298">
    <property type="entry name" value="ATPase_P-typ_TM_dom_sf"/>
</dbReference>
<evidence type="ECO:0000256" key="12">
    <source>
        <dbReference type="ARBA" id="ARBA00023065"/>
    </source>
</evidence>
<dbReference type="SUPFAM" id="SSF55008">
    <property type="entry name" value="HMA, heavy metal-associated domain"/>
    <property type="match status" value="1"/>
</dbReference>
<evidence type="ECO:0000256" key="7">
    <source>
        <dbReference type="ARBA" id="ARBA00022796"/>
    </source>
</evidence>
<keyword evidence="9" id="KW-1278">Translocase</keyword>
<dbReference type="PRINTS" id="PR00119">
    <property type="entry name" value="CATATPASE"/>
</dbReference>
<dbReference type="GO" id="GO:0016887">
    <property type="term" value="F:ATP hydrolysis activity"/>
    <property type="evidence" value="ECO:0007669"/>
    <property type="project" value="InterPro"/>
</dbReference>
<evidence type="ECO:0000256" key="8">
    <source>
        <dbReference type="ARBA" id="ARBA00022840"/>
    </source>
</evidence>
<comment type="similarity">
    <text evidence="2 16">Belongs to the cation transport ATPase (P-type) (TC 3.A.3) family. Type IB subfamily.</text>
</comment>
<dbReference type="InterPro" id="IPR036163">
    <property type="entry name" value="HMA_dom_sf"/>
</dbReference>
<dbReference type="OrthoDB" id="8552908at2"/>
<evidence type="ECO:0000259" key="18">
    <source>
        <dbReference type="Pfam" id="PF00122"/>
    </source>
</evidence>
<feature type="domain" description="P-type ATPase A" evidence="18">
    <location>
        <begin position="381"/>
        <end position="473"/>
    </location>
</feature>
<dbReference type="Pfam" id="PF00702">
    <property type="entry name" value="Hydrolase"/>
    <property type="match status" value="1"/>
</dbReference>
<keyword evidence="4 16" id="KW-0812">Transmembrane</keyword>
<feature type="compositionally biased region" description="Basic and acidic residues" evidence="17">
    <location>
        <begin position="16"/>
        <end position="25"/>
    </location>
</feature>
<evidence type="ECO:0000256" key="4">
    <source>
        <dbReference type="ARBA" id="ARBA00022692"/>
    </source>
</evidence>
<evidence type="ECO:0000256" key="2">
    <source>
        <dbReference type="ARBA" id="ARBA00006024"/>
    </source>
</evidence>
<comment type="catalytic activity">
    <reaction evidence="14">
        <text>Zn(2+)(in) + ATP + H2O = Zn(2+)(out) + ADP + phosphate + H(+)</text>
        <dbReference type="Rhea" id="RHEA:20621"/>
        <dbReference type="ChEBI" id="CHEBI:15377"/>
        <dbReference type="ChEBI" id="CHEBI:15378"/>
        <dbReference type="ChEBI" id="CHEBI:29105"/>
        <dbReference type="ChEBI" id="CHEBI:30616"/>
        <dbReference type="ChEBI" id="CHEBI:43474"/>
        <dbReference type="ChEBI" id="CHEBI:456216"/>
        <dbReference type="EC" id="7.2.2.12"/>
    </reaction>
</comment>
<keyword evidence="6 16" id="KW-0547">Nucleotide-binding</keyword>
<dbReference type="PANTHER" id="PTHR48085:SF5">
    <property type="entry name" value="CADMIUM_ZINC-TRANSPORTING ATPASE HMA4-RELATED"/>
    <property type="match status" value="1"/>
</dbReference>
<name>A0A4R5MGC7_9BURK</name>
<evidence type="ECO:0000256" key="5">
    <source>
        <dbReference type="ARBA" id="ARBA00022723"/>
    </source>
</evidence>
<dbReference type="InterPro" id="IPR036412">
    <property type="entry name" value="HAD-like_sf"/>
</dbReference>
<feature type="transmembrane region" description="Helical" evidence="16">
    <location>
        <begin position="830"/>
        <end position="850"/>
    </location>
</feature>
<dbReference type="InterPro" id="IPR008250">
    <property type="entry name" value="ATPase_P-typ_transduc_dom_A_sf"/>
</dbReference>
<dbReference type="GO" id="GO:0005524">
    <property type="term" value="F:ATP binding"/>
    <property type="evidence" value="ECO:0007669"/>
    <property type="project" value="UniProtKB-UniRule"/>
</dbReference>
<keyword evidence="16" id="KW-1003">Cell membrane</keyword>
<keyword evidence="12" id="KW-0406">Ion transport</keyword>
<dbReference type="InterPro" id="IPR001757">
    <property type="entry name" value="P_typ_ATPase"/>
</dbReference>
<evidence type="ECO:0000256" key="10">
    <source>
        <dbReference type="ARBA" id="ARBA00022989"/>
    </source>
</evidence>
<dbReference type="EMBL" id="SMRP01000001">
    <property type="protein sequence ID" value="TDG25936.1"/>
    <property type="molecule type" value="Genomic_DNA"/>
</dbReference>
<dbReference type="NCBIfam" id="TIGR01525">
    <property type="entry name" value="ATPase-IB_hvy"/>
    <property type="match status" value="1"/>
</dbReference>
<dbReference type="InterPro" id="IPR006121">
    <property type="entry name" value="HMA_dom"/>
</dbReference>
<dbReference type="SUPFAM" id="SSF81653">
    <property type="entry name" value="Calcium ATPase, transduction domain A"/>
    <property type="match status" value="1"/>
</dbReference>
<dbReference type="CDD" id="cd00371">
    <property type="entry name" value="HMA"/>
    <property type="match status" value="1"/>
</dbReference>
<feature type="transmembrane region" description="Helical" evidence="16">
    <location>
        <begin position="271"/>
        <end position="290"/>
    </location>
</feature>
<evidence type="ECO:0000313" key="19">
    <source>
        <dbReference type="EMBL" id="TDG25936.1"/>
    </source>
</evidence>
<feature type="transmembrane region" description="Helical" evidence="16">
    <location>
        <begin position="524"/>
        <end position="550"/>
    </location>
</feature>
<evidence type="ECO:0000256" key="6">
    <source>
        <dbReference type="ARBA" id="ARBA00022741"/>
    </source>
</evidence>
<dbReference type="AlphaFoldDB" id="A0A4R5MGC7"/>
<feature type="transmembrane region" description="Helical" evidence="16">
    <location>
        <begin position="492"/>
        <end position="512"/>
    </location>
</feature>
<keyword evidence="20" id="KW-1185">Reference proteome</keyword>
<dbReference type="Gene3D" id="3.40.1110.10">
    <property type="entry name" value="Calcium-transporting ATPase, cytoplasmic domain N"/>
    <property type="match status" value="1"/>
</dbReference>
<dbReference type="GO" id="GO:0016463">
    <property type="term" value="F:P-type zinc transporter activity"/>
    <property type="evidence" value="ECO:0007669"/>
    <property type="project" value="UniProtKB-EC"/>
</dbReference>
<evidence type="ECO:0000256" key="11">
    <source>
        <dbReference type="ARBA" id="ARBA00023008"/>
    </source>
</evidence>
<dbReference type="GO" id="GO:0046872">
    <property type="term" value="F:metal ion binding"/>
    <property type="evidence" value="ECO:0007669"/>
    <property type="project" value="UniProtKB-KW"/>
</dbReference>
<evidence type="ECO:0000313" key="20">
    <source>
        <dbReference type="Proteomes" id="UP000295722"/>
    </source>
</evidence>
<dbReference type="FunFam" id="3.40.50.1000:FF:000144">
    <property type="entry name" value="copper-transporting ATPase 1 isoform X2"/>
    <property type="match status" value="1"/>
</dbReference>
<comment type="caution">
    <text evidence="19">The sequence shown here is derived from an EMBL/GenBank/DDBJ whole genome shotgun (WGS) entry which is preliminary data.</text>
</comment>
<dbReference type="InterPro" id="IPR044492">
    <property type="entry name" value="P_typ_ATPase_HD_dom"/>
</dbReference>
<dbReference type="SUPFAM" id="SSF56784">
    <property type="entry name" value="HAD-like"/>
    <property type="match status" value="1"/>
</dbReference>
<feature type="compositionally biased region" description="Basic and acidic residues" evidence="17">
    <location>
        <begin position="65"/>
        <end position="122"/>
    </location>
</feature>
<accession>A0A4R5MGC7</accession>
<evidence type="ECO:0000256" key="14">
    <source>
        <dbReference type="ARBA" id="ARBA00047308"/>
    </source>
</evidence>
<gene>
    <name evidence="19" type="ORF">EYW47_00800</name>
</gene>
<keyword evidence="7" id="KW-0187">Copper transport</keyword>
<dbReference type="GO" id="GO:0015086">
    <property type="term" value="F:cadmium ion transmembrane transporter activity"/>
    <property type="evidence" value="ECO:0007669"/>
    <property type="project" value="TreeGrafter"/>
</dbReference>
<evidence type="ECO:0000256" key="3">
    <source>
        <dbReference type="ARBA" id="ARBA00022448"/>
    </source>
</evidence>
<feature type="region of interest" description="Disordered" evidence="17">
    <location>
        <begin position="16"/>
        <end position="123"/>
    </location>
</feature>
<feature type="transmembrane region" description="Helical" evidence="16">
    <location>
        <begin position="247"/>
        <end position="265"/>
    </location>
</feature>
<evidence type="ECO:0000256" key="9">
    <source>
        <dbReference type="ARBA" id="ARBA00022967"/>
    </source>
</evidence>
<keyword evidence="10 16" id="KW-1133">Transmembrane helix</keyword>
<reference evidence="19 20" key="1">
    <citation type="submission" date="2019-03" db="EMBL/GenBank/DDBJ databases">
        <title>Paraburkholderia sp. 4M-K11, isolated from subtropical forest soil.</title>
        <authorList>
            <person name="Gao Z.-H."/>
            <person name="Qiu L.-H."/>
        </authorList>
    </citation>
    <scope>NUCLEOTIDE SEQUENCE [LARGE SCALE GENOMIC DNA]</scope>
    <source>
        <strain evidence="19 20">4M-K11</strain>
    </source>
</reference>
<dbReference type="PROSITE" id="PS00154">
    <property type="entry name" value="ATPASE_E1_E2"/>
    <property type="match status" value="1"/>
</dbReference>
<evidence type="ECO:0000256" key="13">
    <source>
        <dbReference type="ARBA" id="ARBA00023136"/>
    </source>
</evidence>
<dbReference type="GO" id="GO:0005886">
    <property type="term" value="C:plasma membrane"/>
    <property type="evidence" value="ECO:0007669"/>
    <property type="project" value="UniProtKB-SubCell"/>
</dbReference>
<evidence type="ECO:0000256" key="1">
    <source>
        <dbReference type="ARBA" id="ARBA00004127"/>
    </source>
</evidence>
<dbReference type="PROSITE" id="PS01229">
    <property type="entry name" value="COF_2"/>
    <property type="match status" value="1"/>
</dbReference>
<dbReference type="SFLD" id="SFLDG00002">
    <property type="entry name" value="C1.7:_P-type_atpase_like"/>
    <property type="match status" value="1"/>
</dbReference>
<dbReference type="Gene3D" id="3.40.50.1000">
    <property type="entry name" value="HAD superfamily/HAD-like"/>
    <property type="match status" value="1"/>
</dbReference>
<dbReference type="Gene3D" id="2.70.150.10">
    <property type="entry name" value="Calcium-transporting ATPase, cytoplasmic transduction domain A"/>
    <property type="match status" value="1"/>
</dbReference>
<keyword evidence="5 16" id="KW-0479">Metal-binding</keyword>
<feature type="transmembrane region" description="Helical" evidence="16">
    <location>
        <begin position="302"/>
        <end position="318"/>
    </location>
</feature>
<dbReference type="InterPro" id="IPR023299">
    <property type="entry name" value="ATPase_P-typ_cyto_dom_N"/>
</dbReference>
<keyword evidence="13 16" id="KW-0472">Membrane</keyword>
<proteinExistence type="inferred from homology"/>
<organism evidence="19 20">
    <name type="scientific">Paraburkholderia silviterrae</name>
    <dbReference type="NCBI Taxonomy" id="2528715"/>
    <lineage>
        <taxon>Bacteria</taxon>
        <taxon>Pseudomonadati</taxon>
        <taxon>Pseudomonadota</taxon>
        <taxon>Betaproteobacteria</taxon>
        <taxon>Burkholderiales</taxon>
        <taxon>Burkholderiaceae</taxon>
        <taxon>Paraburkholderia</taxon>
    </lineage>
</organism>
<protein>
    <submittedName>
        <fullName evidence="19">Heavy metal translocating P-type ATPase</fullName>
    </submittedName>
</protein>
<dbReference type="GO" id="GO:0140581">
    <property type="term" value="F:P-type monovalent copper transporter activity"/>
    <property type="evidence" value="ECO:0007669"/>
    <property type="project" value="UniProtKB-EC"/>
</dbReference>
<dbReference type="InterPro" id="IPR059000">
    <property type="entry name" value="ATPase_P-type_domA"/>
</dbReference>
<dbReference type="InterPro" id="IPR018303">
    <property type="entry name" value="ATPase_P-typ_P_site"/>
</dbReference>
<comment type="catalytic activity">
    <reaction evidence="15">
        <text>Cu(+)(in) + ATP + H2O = Cu(+)(out) + ADP + phosphate + H(+)</text>
        <dbReference type="Rhea" id="RHEA:25792"/>
        <dbReference type="ChEBI" id="CHEBI:15377"/>
        <dbReference type="ChEBI" id="CHEBI:15378"/>
        <dbReference type="ChEBI" id="CHEBI:30616"/>
        <dbReference type="ChEBI" id="CHEBI:43474"/>
        <dbReference type="ChEBI" id="CHEBI:49552"/>
        <dbReference type="ChEBI" id="CHEBI:456216"/>
        <dbReference type="EC" id="7.2.2.8"/>
    </reaction>
</comment>
<keyword evidence="8 16" id="KW-0067">ATP-binding</keyword>
<dbReference type="SUPFAM" id="SSF81665">
    <property type="entry name" value="Calcium ATPase, transmembrane domain M"/>
    <property type="match status" value="1"/>
</dbReference>
<dbReference type="InterPro" id="IPR027256">
    <property type="entry name" value="P-typ_ATPase_IB"/>
</dbReference>
<comment type="subcellular location">
    <subcellularLocation>
        <location evidence="16">Cell membrane</location>
    </subcellularLocation>
    <subcellularLocation>
        <location evidence="1">Endomembrane system</location>
        <topology evidence="1">Multi-pass membrane protein</topology>
    </subcellularLocation>
</comment>
<dbReference type="InterPro" id="IPR051014">
    <property type="entry name" value="Cation_Transport_ATPase_IB"/>
</dbReference>
<feature type="transmembrane region" description="Helical" evidence="16">
    <location>
        <begin position="856"/>
        <end position="875"/>
    </location>
</feature>
<evidence type="ECO:0000256" key="16">
    <source>
        <dbReference type="RuleBase" id="RU362081"/>
    </source>
</evidence>
<keyword evidence="11" id="KW-0186">Copper</keyword>
<dbReference type="Pfam" id="PF00122">
    <property type="entry name" value="E1-E2_ATPase"/>
    <property type="match status" value="1"/>
</dbReference>
<keyword evidence="3" id="KW-0813">Transport</keyword>
<dbReference type="Proteomes" id="UP000295722">
    <property type="component" value="Unassembled WGS sequence"/>
</dbReference>
<dbReference type="NCBIfam" id="TIGR01494">
    <property type="entry name" value="ATPase_P-type"/>
    <property type="match status" value="1"/>
</dbReference>